<evidence type="ECO:0000256" key="1">
    <source>
        <dbReference type="ARBA" id="ARBA00022500"/>
    </source>
</evidence>
<gene>
    <name evidence="3" type="ORF">BAL341_1454</name>
</gene>
<sequence length="163" mass="17446">MTNTTHFDPEHVFTPLLNMSFSQLIQPDVNFSAFETVNTILPVRDVSSMISLTGPVSVMLLLSLDHSLAWQVMTSEVKALGLEENEEMLDAVLGEITNIIGGNATASLSYAGQPVHLSLPMIMRTASLRPGVSKVSIQKSSLSHPAGILDVYCVTPAIPGIIG</sequence>
<reference evidence="3" key="1">
    <citation type="submission" date="2019-04" db="EMBL/GenBank/DDBJ databases">
        <authorList>
            <person name="Brambilla D."/>
        </authorList>
    </citation>
    <scope>NUCLEOTIDE SEQUENCE</scope>
    <source>
        <strain evidence="3">BAL1</strain>
    </source>
</reference>
<accession>A0A486XM37</accession>
<feature type="domain" description="Chemotaxis phosphatase CheX-like" evidence="2">
    <location>
        <begin position="46"/>
        <end position="128"/>
    </location>
</feature>
<dbReference type="InterPro" id="IPR028976">
    <property type="entry name" value="CheC-like_sf"/>
</dbReference>
<dbReference type="PANTHER" id="PTHR39452:SF1">
    <property type="entry name" value="CHEY-P PHOSPHATASE CHEX"/>
    <property type="match status" value="1"/>
</dbReference>
<keyword evidence="1" id="KW-0145">Chemotaxis</keyword>
<dbReference type="Gene3D" id="3.40.1550.10">
    <property type="entry name" value="CheC-like"/>
    <property type="match status" value="1"/>
</dbReference>
<dbReference type="InterPro" id="IPR038756">
    <property type="entry name" value="CheX-like"/>
</dbReference>
<dbReference type="GO" id="GO:0006935">
    <property type="term" value="P:chemotaxis"/>
    <property type="evidence" value="ECO:0007669"/>
    <property type="project" value="UniProtKB-KW"/>
</dbReference>
<evidence type="ECO:0000313" key="3">
    <source>
        <dbReference type="EMBL" id="VHO03525.1"/>
    </source>
</evidence>
<name>A0A486XM37_9GAMM</name>
<proteinExistence type="predicted"/>
<evidence type="ECO:0000259" key="2">
    <source>
        <dbReference type="Pfam" id="PF13690"/>
    </source>
</evidence>
<organism evidence="3">
    <name type="scientific">Rheinheimera sp. BAL341</name>
    <dbReference type="NCBI Taxonomy" id="1708203"/>
    <lineage>
        <taxon>Bacteria</taxon>
        <taxon>Pseudomonadati</taxon>
        <taxon>Pseudomonadota</taxon>
        <taxon>Gammaproteobacteria</taxon>
        <taxon>Chromatiales</taxon>
        <taxon>Chromatiaceae</taxon>
        <taxon>Rheinheimera</taxon>
    </lineage>
</organism>
<dbReference type="AlphaFoldDB" id="A0A486XM37"/>
<dbReference type="Pfam" id="PF13690">
    <property type="entry name" value="CheX"/>
    <property type="match status" value="1"/>
</dbReference>
<dbReference type="SUPFAM" id="SSF103039">
    <property type="entry name" value="CheC-like"/>
    <property type="match status" value="1"/>
</dbReference>
<dbReference type="EMBL" id="CAAJGR010000083">
    <property type="protein sequence ID" value="VHO03525.1"/>
    <property type="molecule type" value="Genomic_DNA"/>
</dbReference>
<dbReference type="PANTHER" id="PTHR39452">
    <property type="entry name" value="CHEY-P PHOSPHATASE CHEX"/>
    <property type="match status" value="1"/>
</dbReference>
<protein>
    <recommendedName>
        <fullName evidence="2">Chemotaxis phosphatase CheX-like domain-containing protein</fullName>
    </recommendedName>
</protein>
<dbReference type="InterPro" id="IPR028051">
    <property type="entry name" value="CheX-like_dom"/>
</dbReference>